<dbReference type="PRINTS" id="PR00463">
    <property type="entry name" value="EP450I"/>
</dbReference>
<gene>
    <name evidence="8" type="ORF">C5167_019753</name>
</gene>
<dbReference type="GO" id="GO:0016705">
    <property type="term" value="F:oxidoreductase activity, acting on paired donors, with incorporation or reduction of molecular oxygen"/>
    <property type="evidence" value="ECO:0007669"/>
    <property type="project" value="InterPro"/>
</dbReference>
<dbReference type="Pfam" id="PF00067">
    <property type="entry name" value="p450"/>
    <property type="match status" value="1"/>
</dbReference>
<dbReference type="FunFam" id="1.10.630.10:FF:000007">
    <property type="entry name" value="Cytochrome P450 76C4"/>
    <property type="match status" value="1"/>
</dbReference>
<dbReference type="PANTHER" id="PTHR47950">
    <property type="entry name" value="CYTOCHROME P450, FAMILY 76, SUBFAMILY C, POLYPEPTIDE 5-RELATED"/>
    <property type="match status" value="1"/>
</dbReference>
<dbReference type="InterPro" id="IPR001128">
    <property type="entry name" value="Cyt_P450"/>
</dbReference>
<dbReference type="AlphaFoldDB" id="A0A4Y7IT58"/>
<accession>A0A4Y7IT58</accession>
<evidence type="ECO:0000256" key="5">
    <source>
        <dbReference type="PIRSR" id="PIRSR602401-1"/>
    </source>
</evidence>
<dbReference type="Gene3D" id="1.10.630.10">
    <property type="entry name" value="Cytochrome P450"/>
    <property type="match status" value="1"/>
</dbReference>
<evidence type="ECO:0000256" key="1">
    <source>
        <dbReference type="ARBA" id="ARBA00010617"/>
    </source>
</evidence>
<evidence type="ECO:0000256" key="7">
    <source>
        <dbReference type="SAM" id="Phobius"/>
    </source>
</evidence>
<dbReference type="PANTHER" id="PTHR47950:SF14">
    <property type="entry name" value="CYTOCHROME P450 76A2-LIKE ISOFORM X1"/>
    <property type="match status" value="1"/>
</dbReference>
<keyword evidence="6" id="KW-0503">Monooxygenase</keyword>
<sequence length="526" mass="59787">MDLRLLISSTEMKIYVTSEMFLWTAVAVAAAVLVLILTRSRRKAATNSRIPPGPPGWPILGNILDLGFKPHKTLVDLKTRYGPLVWLRLGSVNTLVVCSAEAAMEMFKYHDHSTCNRHLNETMKVGGTYGATITLGEYGPYWRMLRRLCVAELFSRKRIIDTAPLRRRCVDKLIKWIDDEAKEQSEHGVELARYVFASAFNVMGNIMLSRDLVDPKSSKGNEFFNLTSELTAITGKPNLADFFPVLRWFDPQGLKKHTEEKKNQVLDIVDSFIEGRRRQDIEGKQSRNKEQKDLLDVLMEFEGNGKDEPAKISDRNLNIFILELFIGASETTNSTVEWAMAELLRQPEAMKKVKAEITKVVGFQRNLEESDIKDLHYLDAVIKETLRLHPPLPLLIPRTTIKDMELMGYIIPKDTQIFINVWGLGRDPCSWEDADSFKPERFIDASNLDYRGQNFDYLPFGAGRRICPGIPLGHQMLHLVLGSLIHSFDWSLANGVTPETLDMGERMGTSLRKDIPLKAIPKPLFI</sequence>
<organism evidence="8 9">
    <name type="scientific">Papaver somniferum</name>
    <name type="common">Opium poppy</name>
    <dbReference type="NCBI Taxonomy" id="3469"/>
    <lineage>
        <taxon>Eukaryota</taxon>
        <taxon>Viridiplantae</taxon>
        <taxon>Streptophyta</taxon>
        <taxon>Embryophyta</taxon>
        <taxon>Tracheophyta</taxon>
        <taxon>Spermatophyta</taxon>
        <taxon>Magnoliopsida</taxon>
        <taxon>Ranunculales</taxon>
        <taxon>Papaveraceae</taxon>
        <taxon>Papaveroideae</taxon>
        <taxon>Papaver</taxon>
    </lineage>
</organism>
<dbReference type="Gramene" id="RZC51326">
    <property type="protein sequence ID" value="RZC51326"/>
    <property type="gene ID" value="C5167_019753"/>
</dbReference>
<evidence type="ECO:0000256" key="2">
    <source>
        <dbReference type="ARBA" id="ARBA00022723"/>
    </source>
</evidence>
<evidence type="ECO:0000256" key="4">
    <source>
        <dbReference type="ARBA" id="ARBA00023004"/>
    </source>
</evidence>
<dbReference type="PROSITE" id="PS00086">
    <property type="entry name" value="CYTOCHROME_P450"/>
    <property type="match status" value="1"/>
</dbReference>
<dbReference type="PRINTS" id="PR00385">
    <property type="entry name" value="P450"/>
</dbReference>
<comment type="cofactor">
    <cofactor evidence="5">
        <name>heme</name>
        <dbReference type="ChEBI" id="CHEBI:30413"/>
    </cofactor>
</comment>
<keyword evidence="4 5" id="KW-0408">Iron</keyword>
<feature type="binding site" description="axial binding residue" evidence="5">
    <location>
        <position position="467"/>
    </location>
    <ligand>
        <name>heme</name>
        <dbReference type="ChEBI" id="CHEBI:30413"/>
    </ligand>
    <ligandPart>
        <name>Fe</name>
        <dbReference type="ChEBI" id="CHEBI:18248"/>
    </ligandPart>
</feature>
<proteinExistence type="inferred from homology"/>
<keyword evidence="5 6" id="KW-0349">Heme</keyword>
<keyword evidence="3 6" id="KW-0560">Oxidoreductase</keyword>
<dbReference type="GO" id="GO:0004497">
    <property type="term" value="F:monooxygenase activity"/>
    <property type="evidence" value="ECO:0007669"/>
    <property type="project" value="UniProtKB-KW"/>
</dbReference>
<protein>
    <recommendedName>
        <fullName evidence="10">Cytochrome P450</fullName>
    </recommendedName>
</protein>
<dbReference type="GO" id="GO:0005506">
    <property type="term" value="F:iron ion binding"/>
    <property type="evidence" value="ECO:0007669"/>
    <property type="project" value="InterPro"/>
</dbReference>
<dbReference type="STRING" id="3469.A0A4Y7IT58"/>
<evidence type="ECO:0008006" key="10">
    <source>
        <dbReference type="Google" id="ProtNLM"/>
    </source>
</evidence>
<dbReference type="SUPFAM" id="SSF48264">
    <property type="entry name" value="Cytochrome P450"/>
    <property type="match status" value="1"/>
</dbReference>
<evidence type="ECO:0000313" key="9">
    <source>
        <dbReference type="Proteomes" id="UP000316621"/>
    </source>
</evidence>
<evidence type="ECO:0000313" key="8">
    <source>
        <dbReference type="EMBL" id="RZC51326.1"/>
    </source>
</evidence>
<feature type="transmembrane region" description="Helical" evidence="7">
    <location>
        <begin position="20"/>
        <end position="38"/>
    </location>
</feature>
<dbReference type="InterPro" id="IPR036396">
    <property type="entry name" value="Cyt_P450_sf"/>
</dbReference>
<keyword evidence="7" id="KW-1133">Transmembrane helix</keyword>
<dbReference type="InterPro" id="IPR017972">
    <property type="entry name" value="Cyt_P450_CS"/>
</dbReference>
<dbReference type="GO" id="GO:0020037">
    <property type="term" value="F:heme binding"/>
    <property type="evidence" value="ECO:0007669"/>
    <property type="project" value="InterPro"/>
</dbReference>
<dbReference type="Proteomes" id="UP000316621">
    <property type="component" value="Chromosome 2"/>
</dbReference>
<keyword evidence="2 5" id="KW-0479">Metal-binding</keyword>
<dbReference type="OMA" id="DWELVCN"/>
<dbReference type="EMBL" id="CM010716">
    <property type="protein sequence ID" value="RZC51326.1"/>
    <property type="molecule type" value="Genomic_DNA"/>
</dbReference>
<keyword evidence="9" id="KW-1185">Reference proteome</keyword>
<comment type="similarity">
    <text evidence="1 6">Belongs to the cytochrome P450 family.</text>
</comment>
<evidence type="ECO:0000256" key="6">
    <source>
        <dbReference type="RuleBase" id="RU000461"/>
    </source>
</evidence>
<dbReference type="GO" id="GO:0033075">
    <property type="term" value="P:isoquinoline alkaloid biosynthetic process"/>
    <property type="evidence" value="ECO:0007669"/>
    <property type="project" value="UniProtKB-ARBA"/>
</dbReference>
<evidence type="ECO:0000256" key="3">
    <source>
        <dbReference type="ARBA" id="ARBA00023002"/>
    </source>
</evidence>
<dbReference type="CDD" id="cd11073">
    <property type="entry name" value="CYP76-like"/>
    <property type="match status" value="1"/>
</dbReference>
<dbReference type="InterPro" id="IPR002401">
    <property type="entry name" value="Cyt_P450_E_grp-I"/>
</dbReference>
<keyword evidence="7" id="KW-0472">Membrane</keyword>
<reference evidence="8 9" key="1">
    <citation type="journal article" date="2018" name="Science">
        <title>The opium poppy genome and morphinan production.</title>
        <authorList>
            <person name="Guo L."/>
            <person name="Winzer T."/>
            <person name="Yang X."/>
            <person name="Li Y."/>
            <person name="Ning Z."/>
            <person name="He Z."/>
            <person name="Teodor R."/>
            <person name="Lu Y."/>
            <person name="Bowser T.A."/>
            <person name="Graham I.A."/>
            <person name="Ye K."/>
        </authorList>
    </citation>
    <scope>NUCLEOTIDE SEQUENCE [LARGE SCALE GENOMIC DNA]</scope>
    <source>
        <strain evidence="9">cv. HN1</strain>
        <tissue evidence="8">Leaves</tissue>
    </source>
</reference>
<name>A0A4Y7IT58_PAPSO</name>
<keyword evidence="7" id="KW-0812">Transmembrane</keyword>